<comment type="caution">
    <text evidence="3">The sequence shown here is derived from an EMBL/GenBank/DDBJ whole genome shotgun (WGS) entry which is preliminary data.</text>
</comment>
<evidence type="ECO:0000313" key="3">
    <source>
        <dbReference type="EMBL" id="CAF4060309.1"/>
    </source>
</evidence>
<sequence length="184" mass="20491">MMMTVVAGANGNGTAGSNLDQLNNPAGIYVDTNNTLHVADTSNNRVMMYLSGSSQGTILFTVRSQYAPYRLTLDKSGNIYVLAISTIYRFVRRAGFLKTIVSNGAFSNGMSVYSNIQLDTAECLIDVDVLIPSILQATDNNDLTNENRWKNSLLKTNLIKFNFKFQLLTYYPQSVLLELFRSDF</sequence>
<evidence type="ECO:0008006" key="5">
    <source>
        <dbReference type="Google" id="ProtNLM"/>
    </source>
</evidence>
<evidence type="ECO:0000313" key="4">
    <source>
        <dbReference type="Proteomes" id="UP000663844"/>
    </source>
</evidence>
<dbReference type="AlphaFoldDB" id="A0A819SD64"/>
<protein>
    <recommendedName>
        <fullName evidence="5">NHL repeat protein</fullName>
    </recommendedName>
</protein>
<keyword evidence="1" id="KW-0677">Repeat</keyword>
<dbReference type="Gene3D" id="2.120.10.30">
    <property type="entry name" value="TolB, C-terminal domain"/>
    <property type="match status" value="1"/>
</dbReference>
<evidence type="ECO:0000256" key="1">
    <source>
        <dbReference type="ARBA" id="ARBA00022737"/>
    </source>
</evidence>
<feature type="repeat" description="NHL" evidence="2">
    <location>
        <begin position="13"/>
        <end position="52"/>
    </location>
</feature>
<dbReference type="InterPro" id="IPR001258">
    <property type="entry name" value="NHL_repeat"/>
</dbReference>
<reference evidence="3" key="1">
    <citation type="submission" date="2021-02" db="EMBL/GenBank/DDBJ databases">
        <authorList>
            <person name="Nowell W R."/>
        </authorList>
    </citation>
    <scope>NUCLEOTIDE SEQUENCE</scope>
</reference>
<dbReference type="EMBL" id="CAJOAZ010004460">
    <property type="protein sequence ID" value="CAF4060309.1"/>
    <property type="molecule type" value="Genomic_DNA"/>
</dbReference>
<dbReference type="PROSITE" id="PS51125">
    <property type="entry name" value="NHL"/>
    <property type="match status" value="1"/>
</dbReference>
<proteinExistence type="predicted"/>
<dbReference type="SUPFAM" id="SSF63829">
    <property type="entry name" value="Calcium-dependent phosphotriesterase"/>
    <property type="match status" value="1"/>
</dbReference>
<dbReference type="Proteomes" id="UP000663844">
    <property type="component" value="Unassembled WGS sequence"/>
</dbReference>
<dbReference type="InterPro" id="IPR011042">
    <property type="entry name" value="6-blade_b-propeller_TolB-like"/>
</dbReference>
<accession>A0A819SD64</accession>
<evidence type="ECO:0000256" key="2">
    <source>
        <dbReference type="PROSITE-ProRule" id="PRU00504"/>
    </source>
</evidence>
<gene>
    <name evidence="3" type="ORF">OXD698_LOCUS33079</name>
</gene>
<organism evidence="3 4">
    <name type="scientific">Adineta steineri</name>
    <dbReference type="NCBI Taxonomy" id="433720"/>
    <lineage>
        <taxon>Eukaryota</taxon>
        <taxon>Metazoa</taxon>
        <taxon>Spiralia</taxon>
        <taxon>Gnathifera</taxon>
        <taxon>Rotifera</taxon>
        <taxon>Eurotatoria</taxon>
        <taxon>Bdelloidea</taxon>
        <taxon>Adinetida</taxon>
        <taxon>Adinetidae</taxon>
        <taxon>Adineta</taxon>
    </lineage>
</organism>
<dbReference type="Pfam" id="PF01436">
    <property type="entry name" value="NHL"/>
    <property type="match status" value="1"/>
</dbReference>
<name>A0A819SD64_9BILA</name>